<accession>A0ABU9IBY4</accession>
<dbReference type="EMBL" id="JBBYHV010000001">
    <property type="protein sequence ID" value="MEL1249931.1"/>
    <property type="molecule type" value="Genomic_DNA"/>
</dbReference>
<dbReference type="RefSeq" id="WP_341672452.1">
    <property type="nucleotide sequence ID" value="NZ_JBBYHV010000001.1"/>
</dbReference>
<dbReference type="Proteomes" id="UP001497045">
    <property type="component" value="Unassembled WGS sequence"/>
</dbReference>
<evidence type="ECO:0000313" key="2">
    <source>
        <dbReference type="EMBL" id="MEL1249931.1"/>
    </source>
</evidence>
<evidence type="ECO:0000313" key="3">
    <source>
        <dbReference type="Proteomes" id="UP001497045"/>
    </source>
</evidence>
<gene>
    <name evidence="2" type="ORF">AAEO60_04525</name>
</gene>
<protein>
    <submittedName>
        <fullName evidence="2">Uncharacterized protein</fullName>
    </submittedName>
</protein>
<name>A0ABU9IBY4_9SPHN</name>
<feature type="signal peptide" evidence="1">
    <location>
        <begin position="1"/>
        <end position="19"/>
    </location>
</feature>
<proteinExistence type="predicted"/>
<reference evidence="2 3" key="1">
    <citation type="submission" date="2024-04" db="EMBL/GenBank/DDBJ databases">
        <title>Aurantiacibacter sp. DGU6 16S ribosomal RNA gene Genome sequencing and assembly.</title>
        <authorList>
            <person name="Park S."/>
        </authorList>
    </citation>
    <scope>NUCLEOTIDE SEQUENCE [LARGE SCALE GENOMIC DNA]</scope>
    <source>
        <strain evidence="2 3">DGU6</strain>
    </source>
</reference>
<feature type="chain" id="PRO_5045531197" evidence="1">
    <location>
        <begin position="20"/>
        <end position="259"/>
    </location>
</feature>
<comment type="caution">
    <text evidence="2">The sequence shown here is derived from an EMBL/GenBank/DDBJ whole genome shotgun (WGS) entry which is preliminary data.</text>
</comment>
<evidence type="ECO:0000256" key="1">
    <source>
        <dbReference type="SAM" id="SignalP"/>
    </source>
</evidence>
<keyword evidence="1" id="KW-0732">Signal</keyword>
<organism evidence="2 3">
    <name type="scientific">Aurantiacibacter gilvus</name>
    <dbReference type="NCBI Taxonomy" id="3139141"/>
    <lineage>
        <taxon>Bacteria</taxon>
        <taxon>Pseudomonadati</taxon>
        <taxon>Pseudomonadota</taxon>
        <taxon>Alphaproteobacteria</taxon>
        <taxon>Sphingomonadales</taxon>
        <taxon>Erythrobacteraceae</taxon>
        <taxon>Aurantiacibacter</taxon>
    </lineage>
</organism>
<sequence length="259" mass="29260">MKRAILTLALLTGAVAVQAQVSSPVPEGLAAAEDSAGFPQGRYAELDALPDWGGIWFVQRSRDAAPSQPQLQGEYLAMLEQWREEVRANNGVEMRPRGNCSPPGLPRIMMLPQYPYEFLFTPGRVTINQEAWMQTRTVWTDGREHPHPDDIDPSYHGHSIGHWEGDTLVIDTVGISADLEIDDGARHSDQFRLVERIHLDPDNPDVLVNEMRMTDPEAFAEPWEVTMRYARDRHGSLIEFQCSENNRNPVDENGETQFL</sequence>
<keyword evidence="3" id="KW-1185">Reference proteome</keyword>